<accession>A0A0F9U275</accession>
<gene>
    <name evidence="2" type="ORF">LCGC14_0320100</name>
</gene>
<proteinExistence type="predicted"/>
<evidence type="ECO:0000256" key="1">
    <source>
        <dbReference type="SAM" id="MobiDB-lite"/>
    </source>
</evidence>
<comment type="caution">
    <text evidence="2">The sequence shown here is derived from an EMBL/GenBank/DDBJ whole genome shotgun (WGS) entry which is preliminary data.</text>
</comment>
<feature type="region of interest" description="Disordered" evidence="1">
    <location>
        <begin position="1"/>
        <end position="20"/>
    </location>
</feature>
<protein>
    <submittedName>
        <fullName evidence="2">Uncharacterized protein</fullName>
    </submittedName>
</protein>
<evidence type="ECO:0000313" key="2">
    <source>
        <dbReference type="EMBL" id="KKN81397.1"/>
    </source>
</evidence>
<dbReference type="EMBL" id="LAZR01000215">
    <property type="protein sequence ID" value="KKN81397.1"/>
    <property type="molecule type" value="Genomic_DNA"/>
</dbReference>
<organism evidence="2">
    <name type="scientific">marine sediment metagenome</name>
    <dbReference type="NCBI Taxonomy" id="412755"/>
    <lineage>
        <taxon>unclassified sequences</taxon>
        <taxon>metagenomes</taxon>
        <taxon>ecological metagenomes</taxon>
    </lineage>
</organism>
<reference evidence="2" key="1">
    <citation type="journal article" date="2015" name="Nature">
        <title>Complex archaea that bridge the gap between prokaryotes and eukaryotes.</title>
        <authorList>
            <person name="Spang A."/>
            <person name="Saw J.H."/>
            <person name="Jorgensen S.L."/>
            <person name="Zaremba-Niedzwiedzka K."/>
            <person name="Martijn J."/>
            <person name="Lind A.E."/>
            <person name="van Eijk R."/>
            <person name="Schleper C."/>
            <person name="Guy L."/>
            <person name="Ettema T.J."/>
        </authorList>
    </citation>
    <scope>NUCLEOTIDE SEQUENCE</scope>
</reference>
<sequence length="88" mass="9788">MVKPTGRPRPMGYRPDPKHERDAIRRWILRTDVEDLADHVIAGVDLDHPPPELFCVLPRGGTSAIDPPGLMAARRLKELEETVTGVQG</sequence>
<name>A0A0F9U275_9ZZZZ</name>
<dbReference type="AlphaFoldDB" id="A0A0F9U275"/>